<protein>
    <submittedName>
        <fullName evidence="7">ABC transporter ATP-binding protein</fullName>
    </submittedName>
</protein>
<dbReference type="Pfam" id="PF00005">
    <property type="entry name" value="ABC_tran"/>
    <property type="match status" value="1"/>
</dbReference>
<dbReference type="GO" id="GO:0005524">
    <property type="term" value="F:ATP binding"/>
    <property type="evidence" value="ECO:0007669"/>
    <property type="project" value="UniProtKB-KW"/>
</dbReference>
<evidence type="ECO:0000256" key="4">
    <source>
        <dbReference type="ARBA" id="ARBA00022840"/>
    </source>
</evidence>
<reference evidence="7 8" key="1">
    <citation type="submission" date="2021-04" db="EMBL/GenBank/DDBJ databases">
        <title>Novel species identification of genus Shewanella.</title>
        <authorList>
            <person name="Liu G."/>
        </authorList>
    </citation>
    <scope>NUCLEOTIDE SEQUENCE [LARGE SCALE GENOMIC DNA]</scope>
    <source>
        <strain evidence="7 8">FJAT-54481</strain>
    </source>
</reference>
<evidence type="ECO:0000256" key="1">
    <source>
        <dbReference type="ARBA" id="ARBA00005417"/>
    </source>
</evidence>
<proteinExistence type="inferred from homology"/>
<gene>
    <name evidence="7" type="ORF">KDN34_07330</name>
</gene>
<dbReference type="SUPFAM" id="SSF52540">
    <property type="entry name" value="P-loop containing nucleoside triphosphate hydrolases"/>
    <property type="match status" value="1"/>
</dbReference>
<dbReference type="Gene3D" id="3.40.50.300">
    <property type="entry name" value="P-loop containing nucleotide triphosphate hydrolases"/>
    <property type="match status" value="1"/>
</dbReference>
<dbReference type="PROSITE" id="PS00211">
    <property type="entry name" value="ABC_TRANSPORTER_1"/>
    <property type="match status" value="1"/>
</dbReference>
<keyword evidence="3" id="KW-0547">Nucleotide-binding</keyword>
<evidence type="ECO:0000256" key="3">
    <source>
        <dbReference type="ARBA" id="ARBA00022741"/>
    </source>
</evidence>
<dbReference type="InterPro" id="IPR003439">
    <property type="entry name" value="ABC_transporter-like_ATP-bd"/>
</dbReference>
<keyword evidence="4 7" id="KW-0067">ATP-binding</keyword>
<dbReference type="InterPro" id="IPR027417">
    <property type="entry name" value="P-loop_NTPase"/>
</dbReference>
<dbReference type="InterPro" id="IPR015856">
    <property type="entry name" value="ABC_transpr_CbiO/EcfA_su"/>
</dbReference>
<evidence type="ECO:0000313" key="7">
    <source>
        <dbReference type="EMBL" id="QUN07228.1"/>
    </source>
</evidence>
<dbReference type="InterPro" id="IPR003593">
    <property type="entry name" value="AAA+_ATPase"/>
</dbReference>
<organism evidence="7 8">
    <name type="scientific">Shewanella yunxiaonensis</name>
    <dbReference type="NCBI Taxonomy" id="2829809"/>
    <lineage>
        <taxon>Bacteria</taxon>
        <taxon>Pseudomonadati</taxon>
        <taxon>Pseudomonadota</taxon>
        <taxon>Gammaproteobacteria</taxon>
        <taxon>Alteromonadales</taxon>
        <taxon>Shewanellaceae</taxon>
        <taxon>Shewanella</taxon>
    </lineage>
</organism>
<evidence type="ECO:0000259" key="6">
    <source>
        <dbReference type="PROSITE" id="PS50893"/>
    </source>
</evidence>
<evidence type="ECO:0000256" key="2">
    <source>
        <dbReference type="ARBA" id="ARBA00022448"/>
    </source>
</evidence>
<feature type="compositionally biased region" description="Basic residues" evidence="5">
    <location>
        <begin position="238"/>
        <end position="249"/>
    </location>
</feature>
<dbReference type="InterPro" id="IPR017871">
    <property type="entry name" value="ABC_transporter-like_CS"/>
</dbReference>
<comment type="similarity">
    <text evidence="1">Belongs to the ABC transporter superfamily.</text>
</comment>
<feature type="compositionally biased region" description="Basic and acidic residues" evidence="5">
    <location>
        <begin position="257"/>
        <end position="272"/>
    </location>
</feature>
<dbReference type="Proteomes" id="UP000679575">
    <property type="component" value="Chromosome"/>
</dbReference>
<accession>A0ABX7YWT5</accession>
<dbReference type="PANTHER" id="PTHR43553:SF24">
    <property type="entry name" value="ENERGY-COUPLING FACTOR TRANSPORTER ATP-BINDING PROTEIN ECFA1"/>
    <property type="match status" value="1"/>
</dbReference>
<keyword evidence="2" id="KW-0813">Transport</keyword>
<evidence type="ECO:0000313" key="8">
    <source>
        <dbReference type="Proteomes" id="UP000679575"/>
    </source>
</evidence>
<keyword evidence="8" id="KW-1185">Reference proteome</keyword>
<evidence type="ECO:0000256" key="5">
    <source>
        <dbReference type="SAM" id="MobiDB-lite"/>
    </source>
</evidence>
<name>A0ABX7YWT5_9GAMM</name>
<feature type="domain" description="ABC transporter" evidence="6">
    <location>
        <begin position="22"/>
        <end position="252"/>
    </location>
</feature>
<sequence length="272" mass="29383">MAFEHIDQQDKCVTDTPQTALLKVAGLGFAYGAKPVFSEVNFELQSGDRLALIGANGAGKSTLLRVLVGLAKPNSGSITAFGQHCVGEDSFQRVRQRMGLLFQDSDDQLFCPTVLEDVAFGPLNQGLAAELAVAKAHQTLASLGMAQFAERITYRLSGGEKRMVALATVLAMSPEILLLDEPTNGLDADAEERLLQHLQALPQAMVIVSHDRAVLERLANRAVILQSGQLDDAVMHRHPHHHAHEHLHIHPSSEVQAGKHGDAEHHSASVNT</sequence>
<feature type="region of interest" description="Disordered" evidence="5">
    <location>
        <begin position="238"/>
        <end position="272"/>
    </location>
</feature>
<dbReference type="InterPro" id="IPR050095">
    <property type="entry name" value="ECF_ABC_transporter_ATP-bd"/>
</dbReference>
<dbReference type="PROSITE" id="PS50893">
    <property type="entry name" value="ABC_TRANSPORTER_2"/>
    <property type="match status" value="1"/>
</dbReference>
<dbReference type="SMART" id="SM00382">
    <property type="entry name" value="AAA"/>
    <property type="match status" value="1"/>
</dbReference>
<dbReference type="PANTHER" id="PTHR43553">
    <property type="entry name" value="HEAVY METAL TRANSPORTER"/>
    <property type="match status" value="1"/>
</dbReference>
<dbReference type="CDD" id="cd03225">
    <property type="entry name" value="ABC_cobalt_CbiO_domain1"/>
    <property type="match status" value="1"/>
</dbReference>
<dbReference type="RefSeq" id="WP_212596230.1">
    <property type="nucleotide sequence ID" value="NZ_CP073587.1"/>
</dbReference>
<dbReference type="EMBL" id="CP073587">
    <property type="protein sequence ID" value="QUN07228.1"/>
    <property type="molecule type" value="Genomic_DNA"/>
</dbReference>